<protein>
    <submittedName>
        <fullName evidence="1">Error-prone DNA polymerase</fullName>
    </submittedName>
</protein>
<dbReference type="Proteomes" id="UP000697710">
    <property type="component" value="Unassembled WGS sequence"/>
</dbReference>
<dbReference type="PANTHER" id="PTHR32294:SF4">
    <property type="entry name" value="ERROR-PRONE DNA POLYMERASE"/>
    <property type="match status" value="1"/>
</dbReference>
<name>A0A956RS75_UNCEI</name>
<dbReference type="GO" id="GO:0008408">
    <property type="term" value="F:3'-5' exonuclease activity"/>
    <property type="evidence" value="ECO:0007669"/>
    <property type="project" value="InterPro"/>
</dbReference>
<dbReference type="InterPro" id="IPR004805">
    <property type="entry name" value="DnaE2/DnaE/PolC"/>
</dbReference>
<accession>A0A956RS75</accession>
<reference evidence="1" key="1">
    <citation type="submission" date="2020-04" db="EMBL/GenBank/DDBJ databases">
        <authorList>
            <person name="Zhang T."/>
        </authorList>
    </citation>
    <scope>NUCLEOTIDE SEQUENCE</scope>
    <source>
        <strain evidence="1">HKST-UBA01</strain>
    </source>
</reference>
<feature type="non-terminal residue" evidence="1">
    <location>
        <position position="223"/>
    </location>
</feature>
<dbReference type="AlphaFoldDB" id="A0A956RS75"/>
<dbReference type="GO" id="GO:0006260">
    <property type="term" value="P:DNA replication"/>
    <property type="evidence" value="ECO:0007669"/>
    <property type="project" value="InterPro"/>
</dbReference>
<dbReference type="EMBL" id="JAGQHR010001135">
    <property type="protein sequence ID" value="MCA9730362.1"/>
    <property type="molecule type" value="Genomic_DNA"/>
</dbReference>
<dbReference type="Gene3D" id="3.20.20.140">
    <property type="entry name" value="Metal-dependent hydrolases"/>
    <property type="match status" value="1"/>
</dbReference>
<reference evidence="1" key="2">
    <citation type="journal article" date="2021" name="Microbiome">
        <title>Successional dynamics and alternative stable states in a saline activated sludge microbial community over 9 years.</title>
        <authorList>
            <person name="Wang Y."/>
            <person name="Ye J."/>
            <person name="Ju F."/>
            <person name="Liu L."/>
            <person name="Boyd J.A."/>
            <person name="Deng Y."/>
            <person name="Parks D.H."/>
            <person name="Jiang X."/>
            <person name="Yin X."/>
            <person name="Woodcroft B.J."/>
            <person name="Tyson G.W."/>
            <person name="Hugenholtz P."/>
            <person name="Polz M.F."/>
            <person name="Zhang T."/>
        </authorList>
    </citation>
    <scope>NUCLEOTIDE SEQUENCE</scope>
    <source>
        <strain evidence="1">HKST-UBA01</strain>
    </source>
</reference>
<feature type="non-terminal residue" evidence="1">
    <location>
        <position position="1"/>
    </location>
</feature>
<proteinExistence type="predicted"/>
<organism evidence="1 2">
    <name type="scientific">Eiseniibacteriota bacterium</name>
    <dbReference type="NCBI Taxonomy" id="2212470"/>
    <lineage>
        <taxon>Bacteria</taxon>
        <taxon>Candidatus Eiseniibacteriota</taxon>
    </lineage>
</organism>
<sequence length="223" mass="24543">CELLTLGKRRAAKGACHLVLADLLGGGEGLLMAVVPPRGLGPVAQEVGECRRALRAAFPSHVHLALTRHYGPGDERRLARLAALAASCDVPAIAVGDVLYHCPARRPLQDVLTCIREHETLRSIGTRLEPNAERHLRGPEEVRRLFRGYGAAVTAAVRLFSRIAFSLEELRYQYPDDPLFEELGGERLSSQEALRRLVAIGEKRRWPGGTPEKSRNALAHELE</sequence>
<comment type="caution">
    <text evidence="1">The sequence shown here is derived from an EMBL/GenBank/DDBJ whole genome shotgun (WGS) entry which is preliminary data.</text>
</comment>
<evidence type="ECO:0000313" key="1">
    <source>
        <dbReference type="EMBL" id="MCA9730362.1"/>
    </source>
</evidence>
<gene>
    <name evidence="1" type="ORF">KC729_21960</name>
</gene>
<evidence type="ECO:0000313" key="2">
    <source>
        <dbReference type="Proteomes" id="UP000697710"/>
    </source>
</evidence>
<dbReference type="PANTHER" id="PTHR32294">
    <property type="entry name" value="DNA POLYMERASE III SUBUNIT ALPHA"/>
    <property type="match status" value="1"/>
</dbReference>